<dbReference type="GeneID" id="36402288"/>
<protein>
    <submittedName>
        <fullName evidence="1">Uncharacterized protein</fullName>
    </submittedName>
</protein>
<dbReference type="AlphaFoldDB" id="A0A0P1B6H0"/>
<reference evidence="2" key="1">
    <citation type="submission" date="2014-09" db="EMBL/GenBank/DDBJ databases">
        <authorList>
            <person name="Sharma Rahul"/>
            <person name="Thines Marco"/>
        </authorList>
    </citation>
    <scope>NUCLEOTIDE SEQUENCE [LARGE SCALE GENOMIC DNA]</scope>
</reference>
<evidence type="ECO:0000313" key="2">
    <source>
        <dbReference type="Proteomes" id="UP000054928"/>
    </source>
</evidence>
<evidence type="ECO:0000313" key="1">
    <source>
        <dbReference type="EMBL" id="CEG49470.1"/>
    </source>
</evidence>
<keyword evidence="2" id="KW-1185">Reference proteome</keyword>
<sequence length="78" mass="8907">MLKLVSLFQIQVIGNKLNLPRVPLRNRPLQKAGTEWVTRARSWLLSEAHYSPEFILESTNILRHICDVTTAISPKLSP</sequence>
<dbReference type="RefSeq" id="XP_024585839.1">
    <property type="nucleotide sequence ID" value="XM_024720662.1"/>
</dbReference>
<accession>A0A0P1B6H0</accession>
<dbReference type="EMBL" id="CCYD01003055">
    <property type="protein sequence ID" value="CEG49470.1"/>
    <property type="molecule type" value="Genomic_DNA"/>
</dbReference>
<proteinExistence type="predicted"/>
<dbReference type="Proteomes" id="UP000054928">
    <property type="component" value="Unassembled WGS sequence"/>
</dbReference>
<organism evidence="1 2">
    <name type="scientific">Plasmopara halstedii</name>
    <name type="common">Downy mildew of sunflower</name>
    <dbReference type="NCBI Taxonomy" id="4781"/>
    <lineage>
        <taxon>Eukaryota</taxon>
        <taxon>Sar</taxon>
        <taxon>Stramenopiles</taxon>
        <taxon>Oomycota</taxon>
        <taxon>Peronosporomycetes</taxon>
        <taxon>Peronosporales</taxon>
        <taxon>Peronosporaceae</taxon>
        <taxon>Plasmopara</taxon>
    </lineage>
</organism>
<name>A0A0P1B6H0_PLAHL</name>